<dbReference type="Pfam" id="PF00675">
    <property type="entry name" value="Peptidase_M16"/>
    <property type="match status" value="1"/>
</dbReference>
<feature type="domain" description="Peptidase M16 N-terminal" evidence="9">
    <location>
        <begin position="109"/>
        <end position="231"/>
    </location>
</feature>
<evidence type="ECO:0000256" key="8">
    <source>
        <dbReference type="SAM" id="MobiDB-lite"/>
    </source>
</evidence>
<proteinExistence type="inferred from homology"/>
<dbReference type="InterPro" id="IPR011249">
    <property type="entry name" value="Metalloenz_LuxS/M16"/>
</dbReference>
<name>A0A2N9E2D7_FAGSY</name>
<reference evidence="10" key="1">
    <citation type="submission" date="2018-02" db="EMBL/GenBank/DDBJ databases">
        <authorList>
            <person name="Cohen D.B."/>
            <person name="Kent A.D."/>
        </authorList>
    </citation>
    <scope>NUCLEOTIDE SEQUENCE</scope>
</reference>
<dbReference type="GO" id="GO:0046872">
    <property type="term" value="F:metal ion binding"/>
    <property type="evidence" value="ECO:0007669"/>
    <property type="project" value="UniProtKB-KW"/>
</dbReference>
<feature type="compositionally biased region" description="Acidic residues" evidence="8">
    <location>
        <begin position="56"/>
        <end position="99"/>
    </location>
</feature>
<dbReference type="AlphaFoldDB" id="A0A2N9E2D7"/>
<dbReference type="InterPro" id="IPR001431">
    <property type="entry name" value="Pept_M16_Zn_BS"/>
</dbReference>
<evidence type="ECO:0000256" key="3">
    <source>
        <dbReference type="ARBA" id="ARBA00022670"/>
    </source>
</evidence>
<dbReference type="SUPFAM" id="SSF63411">
    <property type="entry name" value="LuxS/MPP-like metallohydrolase"/>
    <property type="match status" value="1"/>
</dbReference>
<dbReference type="GO" id="GO:0004222">
    <property type="term" value="F:metalloendopeptidase activity"/>
    <property type="evidence" value="ECO:0007669"/>
    <property type="project" value="InterPro"/>
</dbReference>
<sequence length="294" mass="33107">MASARCTFSSDNMVIKSPNDSRLYRLIELDNGLQALLIHDPEIYPDGPPKTLENGEQVDEENDDDAEGSEEEEEEEEDEDEDEDDEEDEDEEDEDEDEEVKEKGKKGSSSQTKKAAAAMCVGMGSFSDPFEAQGLAHFLEHMLFMGSTEFPDENEHGGSSNAYTESEHTCYHFEVKREFLKGALRRFSQFFVSPLVKIEAMEREVLAVDSEFNQVLQNDACRLQQLQCHTAAPGHPFKRFSWGNNKSLVDAMEKGINLREQILKLYGDYYHGGLMKLVVIGGDLGGLVVMEVLQ</sequence>
<dbReference type="GO" id="GO:0005829">
    <property type="term" value="C:cytosol"/>
    <property type="evidence" value="ECO:0007669"/>
    <property type="project" value="TreeGrafter"/>
</dbReference>
<evidence type="ECO:0000256" key="1">
    <source>
        <dbReference type="ARBA" id="ARBA00001947"/>
    </source>
</evidence>
<keyword evidence="3" id="KW-0645">Protease</keyword>
<evidence type="ECO:0000256" key="4">
    <source>
        <dbReference type="ARBA" id="ARBA00022723"/>
    </source>
</evidence>
<keyword evidence="5" id="KW-0378">Hydrolase</keyword>
<dbReference type="EMBL" id="OIVN01000039">
    <property type="protein sequence ID" value="SPC73077.1"/>
    <property type="molecule type" value="Genomic_DNA"/>
</dbReference>
<dbReference type="PANTHER" id="PTHR43690">
    <property type="entry name" value="NARDILYSIN"/>
    <property type="match status" value="1"/>
</dbReference>
<evidence type="ECO:0000256" key="6">
    <source>
        <dbReference type="ARBA" id="ARBA00022833"/>
    </source>
</evidence>
<dbReference type="Gene3D" id="3.30.830.10">
    <property type="entry name" value="Metalloenzyme, LuxS/M16 peptidase-like"/>
    <property type="match status" value="1"/>
</dbReference>
<organism evidence="10">
    <name type="scientific">Fagus sylvatica</name>
    <name type="common">Beechnut</name>
    <dbReference type="NCBI Taxonomy" id="28930"/>
    <lineage>
        <taxon>Eukaryota</taxon>
        <taxon>Viridiplantae</taxon>
        <taxon>Streptophyta</taxon>
        <taxon>Embryophyta</taxon>
        <taxon>Tracheophyta</taxon>
        <taxon>Spermatophyta</taxon>
        <taxon>Magnoliopsida</taxon>
        <taxon>eudicotyledons</taxon>
        <taxon>Gunneridae</taxon>
        <taxon>Pentapetalae</taxon>
        <taxon>rosids</taxon>
        <taxon>fabids</taxon>
        <taxon>Fagales</taxon>
        <taxon>Fagaceae</taxon>
        <taxon>Fagus</taxon>
    </lineage>
</organism>
<evidence type="ECO:0000256" key="7">
    <source>
        <dbReference type="ARBA" id="ARBA00023049"/>
    </source>
</evidence>
<evidence type="ECO:0000256" key="2">
    <source>
        <dbReference type="ARBA" id="ARBA00007261"/>
    </source>
</evidence>
<comment type="cofactor">
    <cofactor evidence="1">
        <name>Zn(2+)</name>
        <dbReference type="ChEBI" id="CHEBI:29105"/>
    </cofactor>
</comment>
<dbReference type="InterPro" id="IPR011765">
    <property type="entry name" value="Pept_M16_N"/>
</dbReference>
<accession>A0A2N9E2D7</accession>
<keyword evidence="7" id="KW-0482">Metalloprotease</keyword>
<keyword evidence="4" id="KW-0479">Metal-binding</keyword>
<gene>
    <name evidence="10" type="ORF">FSB_LOCUS959</name>
</gene>
<dbReference type="FunFam" id="3.30.830.10:FF:000012">
    <property type="entry name" value="Protease 3"/>
    <property type="match status" value="1"/>
</dbReference>
<dbReference type="GO" id="GO:0006508">
    <property type="term" value="P:proteolysis"/>
    <property type="evidence" value="ECO:0007669"/>
    <property type="project" value="UniProtKB-KW"/>
</dbReference>
<dbReference type="PROSITE" id="PS00143">
    <property type="entry name" value="INSULINASE"/>
    <property type="match status" value="1"/>
</dbReference>
<dbReference type="InterPro" id="IPR050626">
    <property type="entry name" value="Peptidase_M16"/>
</dbReference>
<dbReference type="PANTHER" id="PTHR43690:SF18">
    <property type="entry name" value="INSULIN-DEGRADING ENZYME-RELATED"/>
    <property type="match status" value="1"/>
</dbReference>
<evidence type="ECO:0000256" key="5">
    <source>
        <dbReference type="ARBA" id="ARBA00022801"/>
    </source>
</evidence>
<comment type="similarity">
    <text evidence="2">Belongs to the peptidase M16 family.</text>
</comment>
<evidence type="ECO:0000259" key="9">
    <source>
        <dbReference type="Pfam" id="PF00675"/>
    </source>
</evidence>
<protein>
    <recommendedName>
        <fullName evidence="9">Peptidase M16 N-terminal domain-containing protein</fullName>
    </recommendedName>
</protein>
<keyword evidence="6" id="KW-0862">Zinc</keyword>
<feature type="region of interest" description="Disordered" evidence="8">
    <location>
        <begin position="40"/>
        <end position="113"/>
    </location>
</feature>
<evidence type="ECO:0000313" key="10">
    <source>
        <dbReference type="EMBL" id="SPC73077.1"/>
    </source>
</evidence>